<feature type="domain" description="Membrane transport protein MMPL" evidence="8">
    <location>
        <begin position="86"/>
        <end position="361"/>
    </location>
</feature>
<feature type="transmembrane region" description="Helical" evidence="7">
    <location>
        <begin position="943"/>
        <end position="968"/>
    </location>
</feature>
<evidence type="ECO:0000256" key="2">
    <source>
        <dbReference type="ARBA" id="ARBA00022475"/>
    </source>
</evidence>
<sequence length="1084" mass="109924">MRSLSALSLRRPALALVLFVVATLALAAFGGSRQAVQPASLKVQGTESARAQALISGRFDESSTVPVLLSGPSKQVRSQGLALSRVLDDQPGVTLASPWNAPSLRKTLRPAPDQLLMLASITGTTQQVGQRAERLRRLAEAGVSGRVEAHVTGVPLVTKALGTASNEAVHRVDLIAVPVLLLVLLLVFRSPVAALIPVALGGATILAATGAVQLLSTELPVDGLGTALASMMGLALAVDYSLLMVSRFREERRRGLDVRKAAAGAVVGTRHTVLTAGASIGLAMVLVAVLGPGSPVVSAALGVGAAALIAVLGAGLAVPAALVLAGPWIATAAVAGETGRRRPRRGVWERIGTAAMRRPKATVLAGCLALALLALPLLSLTTTAPDSSALPPSSAARADVDAVTKAAGAGWGSSFELVAVADRGTMTTTSRLRALSRLQRELAKDPDVRAVVGPGTISATAARLRRDGRRLLRQQKALADALPAQSEKLSRIKGSVGRLEGGVGGLNGAFSDADSATKTLGNGSASLASGVDRLRAGVAGASDGVKKLVSKVGDALVGVGQLEDGAGRARAGSAAIASAIHDLGGRLAEVRPAVAGVAGRFTTQRDGVAASAAQQRTDNQAVLDQIKVAQDALRGVRANTSAVKVAQALEAVKARVKASQVATQLDTVAAGLNDQIVATNTLAQRLGSASIRPLAKRARELTKGLAQLQTGLRGLSGSVSDLSGGAGGFQTALSRLDGGAGRLEGGVQQLKAGVSGVAASVDASRERSDGLVRGLTGARTELESVSTGSAAPAGAGGRSATSKAIDSGYFVLAALDGQGSATGLNVERGGQAARVVVVPRTPPSDPRTAALYRRLTERAAAFSEDTGSQAAIGGPAAQLIDYEQAADARFPLIVLVLAVATTLLLAVLLRSIVVPLIGVGLTLLTVGATLGAMGLLFGGGLDATTVIAVFAVMFALSIDYQVFILGRIREEFDRRRDPEAAIAAGLASTAHVVTGAGVSMLAVFLAFASADVPGLRQFGLGLAIAVALDATVVRLVVLPAALKLAGRFAWGDPPAERRAEADGGRRADEPRDRPRPSPAMGSAD</sequence>
<evidence type="ECO:0000256" key="1">
    <source>
        <dbReference type="ARBA" id="ARBA00004651"/>
    </source>
</evidence>
<feature type="transmembrane region" description="Helical" evidence="7">
    <location>
        <begin position="916"/>
        <end position="937"/>
    </location>
</feature>
<dbReference type="SUPFAM" id="SSF82866">
    <property type="entry name" value="Multidrug efflux transporter AcrB transmembrane domain"/>
    <property type="match status" value="2"/>
</dbReference>
<proteinExistence type="predicted"/>
<name>A0A6J7GV31_9ZZZZ</name>
<evidence type="ECO:0000256" key="3">
    <source>
        <dbReference type="ARBA" id="ARBA00022692"/>
    </source>
</evidence>
<dbReference type="PANTHER" id="PTHR33406:SF11">
    <property type="entry name" value="MEMBRANE PROTEIN SCO6666-RELATED"/>
    <property type="match status" value="1"/>
</dbReference>
<comment type="subcellular location">
    <subcellularLocation>
        <location evidence="1">Cell membrane</location>
        <topology evidence="1">Multi-pass membrane protein</topology>
    </subcellularLocation>
</comment>
<feature type="transmembrane region" description="Helical" evidence="7">
    <location>
        <begin position="302"/>
        <end position="335"/>
    </location>
</feature>
<dbReference type="EMBL" id="CAFBMK010000054">
    <property type="protein sequence ID" value="CAB4910628.1"/>
    <property type="molecule type" value="Genomic_DNA"/>
</dbReference>
<feature type="region of interest" description="Disordered" evidence="6">
    <location>
        <begin position="1053"/>
        <end position="1084"/>
    </location>
</feature>
<evidence type="ECO:0000256" key="4">
    <source>
        <dbReference type="ARBA" id="ARBA00022989"/>
    </source>
</evidence>
<dbReference type="Pfam" id="PF03176">
    <property type="entry name" value="MMPL"/>
    <property type="match status" value="2"/>
</dbReference>
<keyword evidence="2" id="KW-1003">Cell membrane</keyword>
<keyword evidence="3 7" id="KW-0812">Transmembrane</keyword>
<evidence type="ECO:0000259" key="8">
    <source>
        <dbReference type="Pfam" id="PF03176"/>
    </source>
</evidence>
<protein>
    <submittedName>
        <fullName evidence="9">Unannotated protein</fullName>
    </submittedName>
</protein>
<dbReference type="InterPro" id="IPR050545">
    <property type="entry name" value="Mycobact_MmpL"/>
</dbReference>
<organism evidence="9">
    <name type="scientific">freshwater metagenome</name>
    <dbReference type="NCBI Taxonomy" id="449393"/>
    <lineage>
        <taxon>unclassified sequences</taxon>
        <taxon>metagenomes</taxon>
        <taxon>ecological metagenomes</taxon>
    </lineage>
</organism>
<feature type="transmembrane region" description="Helical" evidence="7">
    <location>
        <begin position="195"/>
        <end position="215"/>
    </location>
</feature>
<feature type="transmembrane region" description="Helical" evidence="7">
    <location>
        <begin position="361"/>
        <end position="380"/>
    </location>
</feature>
<evidence type="ECO:0000256" key="6">
    <source>
        <dbReference type="SAM" id="MobiDB-lite"/>
    </source>
</evidence>
<dbReference type="AlphaFoldDB" id="A0A6J7GV31"/>
<dbReference type="InterPro" id="IPR004869">
    <property type="entry name" value="MMPL_dom"/>
</dbReference>
<reference evidence="9" key="1">
    <citation type="submission" date="2020-05" db="EMBL/GenBank/DDBJ databases">
        <authorList>
            <person name="Chiriac C."/>
            <person name="Salcher M."/>
            <person name="Ghai R."/>
            <person name="Kavagutti S V."/>
        </authorList>
    </citation>
    <scope>NUCLEOTIDE SEQUENCE</scope>
</reference>
<accession>A0A6J7GV31</accession>
<gene>
    <name evidence="9" type="ORF">UFOPK3564_01212</name>
</gene>
<feature type="transmembrane region" description="Helical" evidence="7">
    <location>
        <begin position="267"/>
        <end position="290"/>
    </location>
</feature>
<evidence type="ECO:0000313" key="9">
    <source>
        <dbReference type="EMBL" id="CAB4910628.1"/>
    </source>
</evidence>
<feature type="transmembrane region" description="Helical" evidence="7">
    <location>
        <begin position="168"/>
        <end position="188"/>
    </location>
</feature>
<feature type="transmembrane region" description="Helical" evidence="7">
    <location>
        <begin position="1018"/>
        <end position="1037"/>
    </location>
</feature>
<keyword evidence="5 7" id="KW-0472">Membrane</keyword>
<feature type="transmembrane region" description="Helical" evidence="7">
    <location>
        <begin position="227"/>
        <end position="246"/>
    </location>
</feature>
<dbReference type="Gene3D" id="1.20.1640.10">
    <property type="entry name" value="Multidrug efflux transporter AcrB transmembrane domain"/>
    <property type="match status" value="2"/>
</dbReference>
<dbReference type="PANTHER" id="PTHR33406">
    <property type="entry name" value="MEMBRANE PROTEIN MJ1562-RELATED"/>
    <property type="match status" value="1"/>
</dbReference>
<keyword evidence="4 7" id="KW-1133">Transmembrane helix</keyword>
<dbReference type="GO" id="GO:0005886">
    <property type="term" value="C:plasma membrane"/>
    <property type="evidence" value="ECO:0007669"/>
    <property type="project" value="UniProtKB-SubCell"/>
</dbReference>
<evidence type="ECO:0000256" key="7">
    <source>
        <dbReference type="SAM" id="Phobius"/>
    </source>
</evidence>
<feature type="domain" description="Membrane transport protein MMPL" evidence="8">
    <location>
        <begin position="830"/>
        <end position="1058"/>
    </location>
</feature>
<evidence type="ECO:0000256" key="5">
    <source>
        <dbReference type="ARBA" id="ARBA00023136"/>
    </source>
</evidence>
<feature type="transmembrane region" description="Helical" evidence="7">
    <location>
        <begin position="980"/>
        <end position="1006"/>
    </location>
</feature>
<feature type="transmembrane region" description="Helical" evidence="7">
    <location>
        <begin position="890"/>
        <end position="909"/>
    </location>
</feature>
<feature type="compositionally biased region" description="Basic and acidic residues" evidence="6">
    <location>
        <begin position="1054"/>
        <end position="1075"/>
    </location>
</feature>